<dbReference type="RefSeq" id="WP_106254206.1">
    <property type="nucleotide sequence ID" value="NZ_PVWG01000066.1"/>
</dbReference>
<evidence type="ECO:0000313" key="2">
    <source>
        <dbReference type="Proteomes" id="UP000238634"/>
    </source>
</evidence>
<dbReference type="AlphaFoldDB" id="A0A2T1D443"/>
<proteinExistence type="predicted"/>
<evidence type="ECO:0000313" key="1">
    <source>
        <dbReference type="EMBL" id="PSB15221.1"/>
    </source>
</evidence>
<name>A0A2T1D443_9CYAN</name>
<dbReference type="CDD" id="cd16382">
    <property type="entry name" value="XisI-like"/>
    <property type="match status" value="1"/>
</dbReference>
<dbReference type="Gene3D" id="3.30.310.110">
    <property type="entry name" value="XisI-like"/>
    <property type="match status" value="1"/>
</dbReference>
<dbReference type="SUPFAM" id="SSF143847">
    <property type="entry name" value="XisI-like"/>
    <property type="match status" value="1"/>
</dbReference>
<dbReference type="Pfam" id="PF08869">
    <property type="entry name" value="XisI"/>
    <property type="match status" value="1"/>
</dbReference>
<comment type="caution">
    <text evidence="1">The sequence shown here is derived from an EMBL/GenBank/DDBJ whole genome shotgun (WGS) entry which is preliminary data.</text>
</comment>
<protein>
    <submittedName>
        <fullName evidence="1">XisI protein</fullName>
    </submittedName>
</protein>
<keyword evidence="2" id="KW-1185">Reference proteome</keyword>
<organism evidence="1 2">
    <name type="scientific">Phormidesmis priestleyi ULC007</name>
    <dbReference type="NCBI Taxonomy" id="1920490"/>
    <lineage>
        <taxon>Bacteria</taxon>
        <taxon>Bacillati</taxon>
        <taxon>Cyanobacteriota</taxon>
        <taxon>Cyanophyceae</taxon>
        <taxon>Leptolyngbyales</taxon>
        <taxon>Leptolyngbyaceae</taxon>
        <taxon>Phormidesmis</taxon>
    </lineage>
</organism>
<sequence length="115" mass="13137">MDTLTSLDRALTELQRIVEEYCELFNRHPNGSLCKLIIADNKTRYLVIDEGWIDQKRVHSLIFDAEIRNHKIWLHHDGLDHGITDELAAAGVSKDQIVLAFHPPDIRPHTGYAVA</sequence>
<dbReference type="EMBL" id="PVWG01000066">
    <property type="protein sequence ID" value="PSB15221.1"/>
    <property type="molecule type" value="Genomic_DNA"/>
</dbReference>
<reference evidence="1 2" key="2">
    <citation type="submission" date="2018-03" db="EMBL/GenBank/DDBJ databases">
        <title>The ancient ancestry and fast evolution of plastids.</title>
        <authorList>
            <person name="Moore K.R."/>
            <person name="Magnabosco C."/>
            <person name="Momper L."/>
            <person name="Gold D.A."/>
            <person name="Bosak T."/>
            <person name="Fournier G.P."/>
        </authorList>
    </citation>
    <scope>NUCLEOTIDE SEQUENCE [LARGE SCALE GENOMIC DNA]</scope>
    <source>
        <strain evidence="1 2">ULC007</strain>
    </source>
</reference>
<dbReference type="InterPro" id="IPR014968">
    <property type="entry name" value="XisI"/>
</dbReference>
<dbReference type="InterPro" id="IPR035943">
    <property type="entry name" value="XisI-like_sf"/>
</dbReference>
<reference evidence="1 2" key="1">
    <citation type="submission" date="2018-02" db="EMBL/GenBank/DDBJ databases">
        <authorList>
            <person name="Cohen D.B."/>
            <person name="Kent A.D."/>
        </authorList>
    </citation>
    <scope>NUCLEOTIDE SEQUENCE [LARGE SCALE GENOMIC DNA]</scope>
    <source>
        <strain evidence="1 2">ULC007</strain>
    </source>
</reference>
<dbReference type="Proteomes" id="UP000238634">
    <property type="component" value="Unassembled WGS sequence"/>
</dbReference>
<accession>A0A2T1D443</accession>
<gene>
    <name evidence="1" type="ORF">C7B65_24850</name>
</gene>